<feature type="transmembrane region" description="Helical" evidence="9">
    <location>
        <begin position="198"/>
        <end position="215"/>
    </location>
</feature>
<keyword evidence="3" id="KW-1003">Cell membrane</keyword>
<keyword evidence="7 9" id="KW-0472">Membrane</keyword>
<accession>A0ABW8MGK0</accession>
<keyword evidence="2 8" id="KW-0813">Transport</keyword>
<feature type="domain" description="Tripartite ATP-independent periplasmic transporters DctQ component" evidence="10">
    <location>
        <begin position="68"/>
        <end position="194"/>
    </location>
</feature>
<evidence type="ECO:0000259" key="11">
    <source>
        <dbReference type="Pfam" id="PF06808"/>
    </source>
</evidence>
<evidence type="ECO:0000256" key="7">
    <source>
        <dbReference type="ARBA" id="ARBA00023136"/>
    </source>
</evidence>
<evidence type="ECO:0000313" key="13">
    <source>
        <dbReference type="Proteomes" id="UP001620514"/>
    </source>
</evidence>
<feature type="transmembrane region" description="Helical" evidence="9">
    <location>
        <begin position="278"/>
        <end position="299"/>
    </location>
</feature>
<comment type="caution">
    <text evidence="12">The sequence shown here is derived from an EMBL/GenBank/DDBJ whole genome shotgun (WGS) entry which is preliminary data.</text>
</comment>
<feature type="transmembrane region" description="Helical" evidence="9">
    <location>
        <begin position="319"/>
        <end position="350"/>
    </location>
</feature>
<evidence type="ECO:0000256" key="5">
    <source>
        <dbReference type="ARBA" id="ARBA00022692"/>
    </source>
</evidence>
<evidence type="ECO:0000256" key="2">
    <source>
        <dbReference type="ARBA" id="ARBA00022448"/>
    </source>
</evidence>
<keyword evidence="5 9" id="KW-0812">Transmembrane</keyword>
<feature type="transmembrane region" description="Helical" evidence="9">
    <location>
        <begin position="589"/>
        <end position="612"/>
    </location>
</feature>
<gene>
    <name evidence="12" type="ORF">ABH943_002455</name>
</gene>
<feature type="domain" description="TRAP C4-dicarboxylate transport system permease DctM subunit" evidence="11">
    <location>
        <begin position="232"/>
        <end position="641"/>
    </location>
</feature>
<dbReference type="NCBIfam" id="TIGR00786">
    <property type="entry name" value="dctM"/>
    <property type="match status" value="1"/>
</dbReference>
<name>A0ABW8MGK0_9BURK</name>
<keyword evidence="13" id="KW-1185">Reference proteome</keyword>
<dbReference type="Proteomes" id="UP001620514">
    <property type="component" value="Unassembled WGS sequence"/>
</dbReference>
<protein>
    <submittedName>
        <fullName evidence="12">Tripartite ATP-independent transporter DctM subunit</fullName>
    </submittedName>
</protein>
<feature type="transmembrane region" description="Helical" evidence="9">
    <location>
        <begin position="491"/>
        <end position="518"/>
    </location>
</feature>
<feature type="transmembrane region" description="Helical" evidence="9">
    <location>
        <begin position="624"/>
        <end position="645"/>
    </location>
</feature>
<dbReference type="EMBL" id="JBIYDN010000006">
    <property type="protein sequence ID" value="MFK4442439.1"/>
    <property type="molecule type" value="Genomic_DNA"/>
</dbReference>
<dbReference type="InterPro" id="IPR010656">
    <property type="entry name" value="DctM"/>
</dbReference>
<dbReference type="PANTHER" id="PTHR33362:SF2">
    <property type="entry name" value="TRAP TRANSPORTER LARGE PERMEASE PROTEIN"/>
    <property type="match status" value="1"/>
</dbReference>
<feature type="transmembrane region" description="Helical" evidence="9">
    <location>
        <begin position="558"/>
        <end position="577"/>
    </location>
</feature>
<evidence type="ECO:0000256" key="9">
    <source>
        <dbReference type="SAM" id="Phobius"/>
    </source>
</evidence>
<feature type="transmembrane region" description="Helical" evidence="9">
    <location>
        <begin position="530"/>
        <end position="551"/>
    </location>
</feature>
<feature type="transmembrane region" description="Helical" evidence="9">
    <location>
        <begin position="91"/>
        <end position="109"/>
    </location>
</feature>
<feature type="transmembrane region" description="Helical" evidence="9">
    <location>
        <begin position="59"/>
        <end position="79"/>
    </location>
</feature>
<comment type="function">
    <text evidence="8">Part of the tripartite ATP-independent periplasmic (TRAP) transport system.</text>
</comment>
<feature type="transmembrane region" description="Helical" evidence="9">
    <location>
        <begin position="227"/>
        <end position="257"/>
    </location>
</feature>
<evidence type="ECO:0000313" key="12">
    <source>
        <dbReference type="EMBL" id="MFK4442439.1"/>
    </source>
</evidence>
<evidence type="ECO:0000256" key="6">
    <source>
        <dbReference type="ARBA" id="ARBA00022989"/>
    </source>
</evidence>
<dbReference type="InterPro" id="IPR004681">
    <property type="entry name" value="TRAP_DctM"/>
</dbReference>
<evidence type="ECO:0000259" key="10">
    <source>
        <dbReference type="Pfam" id="PF04290"/>
    </source>
</evidence>
<feature type="transmembrane region" description="Helical" evidence="9">
    <location>
        <begin position="393"/>
        <end position="416"/>
    </location>
</feature>
<feature type="transmembrane region" description="Helical" evidence="9">
    <location>
        <begin position="130"/>
        <end position="154"/>
    </location>
</feature>
<keyword evidence="6 9" id="KW-1133">Transmembrane helix</keyword>
<dbReference type="Pfam" id="PF04290">
    <property type="entry name" value="DctQ"/>
    <property type="match status" value="1"/>
</dbReference>
<dbReference type="PANTHER" id="PTHR33362">
    <property type="entry name" value="SIALIC ACID TRAP TRANSPORTER PERMEASE PROTEIN SIAT-RELATED"/>
    <property type="match status" value="1"/>
</dbReference>
<organism evidence="12 13">
    <name type="scientific">Caballeronia udeis</name>
    <dbReference type="NCBI Taxonomy" id="1232866"/>
    <lineage>
        <taxon>Bacteria</taxon>
        <taxon>Pseudomonadati</taxon>
        <taxon>Pseudomonadota</taxon>
        <taxon>Betaproteobacteria</taxon>
        <taxon>Burkholderiales</taxon>
        <taxon>Burkholderiaceae</taxon>
        <taxon>Caballeronia</taxon>
    </lineage>
</organism>
<reference evidence="12 13" key="1">
    <citation type="submission" date="2024-10" db="EMBL/GenBank/DDBJ databases">
        <authorList>
            <person name="Deangelis K."/>
            <person name="Huntemann M."/>
            <person name="Clum A."/>
            <person name="Wang J."/>
            <person name="Palaniappan K."/>
            <person name="Ritter S."/>
            <person name="Chen I.-M."/>
            <person name="Stamatis D."/>
            <person name="Reddy T."/>
            <person name="O'Malley R."/>
            <person name="Daum C."/>
            <person name="Ng V."/>
            <person name="Ivanova N."/>
            <person name="Kyrpides N."/>
            <person name="Woyke T."/>
        </authorList>
    </citation>
    <scope>NUCLEOTIDE SEQUENCE [LARGE SCALE GENOMIC DNA]</scope>
    <source>
        <strain evidence="12 13">GAS97</strain>
    </source>
</reference>
<comment type="subcellular location">
    <subcellularLocation>
        <location evidence="1 8">Cell inner membrane</location>
        <topology evidence="1 8">Multi-pass membrane protein</topology>
    </subcellularLocation>
</comment>
<evidence type="ECO:0000256" key="4">
    <source>
        <dbReference type="ARBA" id="ARBA00022519"/>
    </source>
</evidence>
<feature type="transmembrane region" description="Helical" evidence="9">
    <location>
        <begin position="362"/>
        <end position="387"/>
    </location>
</feature>
<feature type="transmembrane region" description="Helical" evidence="9">
    <location>
        <begin position="169"/>
        <end position="191"/>
    </location>
</feature>
<dbReference type="Pfam" id="PF06808">
    <property type="entry name" value="DctM"/>
    <property type="match status" value="1"/>
</dbReference>
<reference evidence="12 13" key="2">
    <citation type="submission" date="2024-11" db="EMBL/GenBank/DDBJ databases">
        <title>Using genomics to understand microbial adaptation to soil warming.</title>
        <authorList>
            <person name="Deangelis K.M. PhD."/>
        </authorList>
    </citation>
    <scope>NUCLEOTIDE SEQUENCE [LARGE SCALE GENOMIC DNA]</scope>
    <source>
        <strain evidence="12 13">GAS97</strain>
    </source>
</reference>
<feature type="transmembrane region" description="Helical" evidence="9">
    <location>
        <begin position="432"/>
        <end position="450"/>
    </location>
</feature>
<proteinExistence type="predicted"/>
<evidence type="ECO:0000256" key="1">
    <source>
        <dbReference type="ARBA" id="ARBA00004429"/>
    </source>
</evidence>
<keyword evidence="4 8" id="KW-0997">Cell inner membrane</keyword>
<feature type="transmembrane region" description="Helical" evidence="9">
    <location>
        <begin position="456"/>
        <end position="479"/>
    </location>
</feature>
<sequence>MNESLSKMAPHELRMADGPHDVAGPAVGSPAVSAGTWGFGTLTTSGRLLATLCIFIERLCGIVLAVDVLVVFVSVILRYFVHHPVDWAEEVARGLMVTMVFLGGATVLARRQHVNIDFFRTLLPRSWRAAALQIGYWGIAGTAGGLAYSAWLLLEDSANVTTPMGLPQWINVLPVLLGAVLMTAAAVASAITGATRTTWLTLACCCVAAAAVWGWNTAFPQYAVAPWALLLAGFIAGLMVGVPIAFVLALSALLYFISDPTLPMIIYSQQVMAGMDHFVLLAIPFFVLAGLVMEVNGMSSRLIELLVRIFGRVRGSMNLIAILATAFFSGVSGSKLADIAAVGGIVVPAVRRTRQDPNETAAVLAASGVMAETIPPCINMIIIGFVANISIGGLFLAGIVPAVVMALALATMVVIFGKKVDPRTAFASRKPIFRLLGGALVALVMVIMIGKGVTSGIATSTEVSAFAVVYALVIGGLAFRELTPRAIARLFVRASAMAAGILFIIAAASSVAFALTILQIPSMLSAGMLALAHTYGSVAFLAVSVLIMIVFGAVLEGAPALIIFGPLLVPIAVQVGINPLHFGTIAVTAMGFGLFSPPFGLGLCATCAMTGTRVEDVSRRMLKYLALLVVMLVLLILVPSISLWLPRHFNMA</sequence>
<evidence type="ECO:0000256" key="8">
    <source>
        <dbReference type="RuleBase" id="RU369079"/>
    </source>
</evidence>
<dbReference type="InterPro" id="IPR055348">
    <property type="entry name" value="DctQ"/>
</dbReference>
<evidence type="ECO:0000256" key="3">
    <source>
        <dbReference type="ARBA" id="ARBA00022475"/>
    </source>
</evidence>